<evidence type="ECO:0000256" key="3">
    <source>
        <dbReference type="SAM" id="Phobius"/>
    </source>
</evidence>
<dbReference type="PROSITE" id="PS00233">
    <property type="entry name" value="CHIT_BIND_RR_1"/>
    <property type="match status" value="1"/>
</dbReference>
<evidence type="ECO:0000313" key="5">
    <source>
        <dbReference type="Proteomes" id="UP001152799"/>
    </source>
</evidence>
<dbReference type="PROSITE" id="PS51155">
    <property type="entry name" value="CHIT_BIND_RR_2"/>
    <property type="match status" value="2"/>
</dbReference>
<evidence type="ECO:0000256" key="2">
    <source>
        <dbReference type="PROSITE-ProRule" id="PRU00497"/>
    </source>
</evidence>
<dbReference type="PANTHER" id="PTHR12236:SF75">
    <property type="entry name" value="CUTICULAR PROTEIN 62BB, ISOFORM A"/>
    <property type="match status" value="1"/>
</dbReference>
<dbReference type="GO" id="GO:0042302">
    <property type="term" value="F:structural constituent of cuticle"/>
    <property type="evidence" value="ECO:0007669"/>
    <property type="project" value="UniProtKB-UniRule"/>
</dbReference>
<accession>A0A9N9MVV1</accession>
<dbReference type="GO" id="GO:0031012">
    <property type="term" value="C:extracellular matrix"/>
    <property type="evidence" value="ECO:0007669"/>
    <property type="project" value="TreeGrafter"/>
</dbReference>
<dbReference type="PANTHER" id="PTHR12236">
    <property type="entry name" value="STRUCTURAL CONTITUENT OF CUTICLE"/>
    <property type="match status" value="1"/>
</dbReference>
<protein>
    <submittedName>
        <fullName evidence="4">Uncharacterized protein</fullName>
    </submittedName>
</protein>
<keyword evidence="3" id="KW-0472">Membrane</keyword>
<dbReference type="InterPro" id="IPR000618">
    <property type="entry name" value="Insect_cuticle"/>
</dbReference>
<sequence>MISGEGYMLNVSRNGILDVRNVCNIIDFASSQRLDGVDRWCFIFTLLIVAIAISTVQAGIVGHPGPGSFGHAGLAYAGIGPRYGGIGGPVAYATGDHGHDVDYYAHPKYSYNYGVADGLTGDSKTQSEYRDGDVVKGSYSVSEPDGSIRVVEYTSDDVHGFNAVVKKIGPSYHPAKVAAPTILAPAAAHGYSGPYGHGILGGHVTYYYNINSNLSVQNFSKNIFFQIIFSLALVAHIYAGLVAIPDPHHQHHHKHESEEVDYYSPPKYAFKYGVSDPHTGDHKSQTEIRDGEVVKGQYSLVEPDGSIRTVSYVADPVHGFNAVVSKSGPNVHVEPEQHLAQEEVHHSPVAPAYGNQVLGTYVKPIVSDVKAVPVAPAVVQQYQKPVIKYTSAIGYPKSTAGYYGDYDTAYAYPDTYEAHDYYGDIHGRYQIS</sequence>
<dbReference type="AlphaFoldDB" id="A0A9N9MVV1"/>
<dbReference type="PRINTS" id="PR00947">
    <property type="entry name" value="CUTICLE"/>
</dbReference>
<keyword evidence="1 2" id="KW-0193">Cuticle</keyword>
<dbReference type="InterPro" id="IPR031311">
    <property type="entry name" value="CHIT_BIND_RR_consensus"/>
</dbReference>
<dbReference type="Proteomes" id="UP001152799">
    <property type="component" value="Chromosome 7"/>
</dbReference>
<evidence type="ECO:0000256" key="1">
    <source>
        <dbReference type="ARBA" id="ARBA00022460"/>
    </source>
</evidence>
<keyword evidence="5" id="KW-1185">Reference proteome</keyword>
<organism evidence="4 5">
    <name type="scientific">Ceutorhynchus assimilis</name>
    <name type="common">cabbage seed weevil</name>
    <dbReference type="NCBI Taxonomy" id="467358"/>
    <lineage>
        <taxon>Eukaryota</taxon>
        <taxon>Metazoa</taxon>
        <taxon>Ecdysozoa</taxon>
        <taxon>Arthropoda</taxon>
        <taxon>Hexapoda</taxon>
        <taxon>Insecta</taxon>
        <taxon>Pterygota</taxon>
        <taxon>Neoptera</taxon>
        <taxon>Endopterygota</taxon>
        <taxon>Coleoptera</taxon>
        <taxon>Polyphaga</taxon>
        <taxon>Cucujiformia</taxon>
        <taxon>Curculionidae</taxon>
        <taxon>Ceutorhynchinae</taxon>
        <taxon>Ceutorhynchus</taxon>
    </lineage>
</organism>
<evidence type="ECO:0000313" key="4">
    <source>
        <dbReference type="EMBL" id="CAG9771550.1"/>
    </source>
</evidence>
<dbReference type="OrthoDB" id="6348134at2759"/>
<dbReference type="EMBL" id="OU892283">
    <property type="protein sequence ID" value="CAG9771550.1"/>
    <property type="molecule type" value="Genomic_DNA"/>
</dbReference>
<proteinExistence type="predicted"/>
<keyword evidence="3" id="KW-1133">Transmembrane helix</keyword>
<gene>
    <name evidence="4" type="ORF">CEUTPL_LOCUS11981</name>
</gene>
<dbReference type="InterPro" id="IPR051217">
    <property type="entry name" value="Insect_Cuticle_Struc_Prot"/>
</dbReference>
<dbReference type="Pfam" id="PF00379">
    <property type="entry name" value="Chitin_bind_4"/>
    <property type="match status" value="2"/>
</dbReference>
<dbReference type="GO" id="GO:0005615">
    <property type="term" value="C:extracellular space"/>
    <property type="evidence" value="ECO:0007669"/>
    <property type="project" value="TreeGrafter"/>
</dbReference>
<feature type="transmembrane region" description="Helical" evidence="3">
    <location>
        <begin position="223"/>
        <end position="244"/>
    </location>
</feature>
<feature type="transmembrane region" description="Helical" evidence="3">
    <location>
        <begin position="40"/>
        <end position="60"/>
    </location>
</feature>
<name>A0A9N9MVV1_9CUCU</name>
<reference evidence="4" key="1">
    <citation type="submission" date="2022-01" db="EMBL/GenBank/DDBJ databases">
        <authorList>
            <person name="King R."/>
        </authorList>
    </citation>
    <scope>NUCLEOTIDE SEQUENCE</scope>
</reference>
<keyword evidence="3" id="KW-0812">Transmembrane</keyword>